<feature type="region of interest" description="Disordered" evidence="1">
    <location>
        <begin position="1"/>
        <end position="100"/>
    </location>
</feature>
<feature type="compositionally biased region" description="Basic and acidic residues" evidence="1">
    <location>
        <begin position="51"/>
        <end position="62"/>
    </location>
</feature>
<dbReference type="Pfam" id="PF17227">
    <property type="entry name" value="DUF5302"/>
    <property type="match status" value="1"/>
</dbReference>
<keyword evidence="3" id="KW-1185">Reference proteome</keyword>
<comment type="caution">
    <text evidence="2">The sequence shown here is derived from an EMBL/GenBank/DDBJ whole genome shotgun (WGS) entry which is preliminary data.</text>
</comment>
<evidence type="ECO:0000313" key="3">
    <source>
        <dbReference type="Proteomes" id="UP000749040"/>
    </source>
</evidence>
<evidence type="ECO:0000256" key="1">
    <source>
        <dbReference type="SAM" id="MobiDB-lite"/>
    </source>
</evidence>
<dbReference type="RefSeq" id="WP_205358988.1">
    <property type="nucleotide sequence ID" value="NZ_JADKYB010000011.1"/>
</dbReference>
<name>A0ABS2TUY0_9ACTN</name>
<evidence type="ECO:0000313" key="2">
    <source>
        <dbReference type="EMBL" id="MBM9507141.1"/>
    </source>
</evidence>
<feature type="compositionally biased region" description="Low complexity" evidence="1">
    <location>
        <begin position="9"/>
        <end position="43"/>
    </location>
</feature>
<reference evidence="2 3" key="1">
    <citation type="submission" date="2021-01" db="EMBL/GenBank/DDBJ databases">
        <title>Streptomyces acididurans sp. nov., isolated from a peat swamp forest soil.</title>
        <authorList>
            <person name="Chantavorakit T."/>
            <person name="Duangmal K."/>
        </authorList>
    </citation>
    <scope>NUCLEOTIDE SEQUENCE [LARGE SCALE GENOMIC DNA]</scope>
    <source>
        <strain evidence="2 3">KK5PA1</strain>
    </source>
</reference>
<dbReference type="InterPro" id="IPR035172">
    <property type="entry name" value="DUF5302"/>
</dbReference>
<dbReference type="EMBL" id="JADKYB010000011">
    <property type="protein sequence ID" value="MBM9507141.1"/>
    <property type="molecule type" value="Genomic_DNA"/>
</dbReference>
<sequence>MTDPEHEAAATATAPVSPAAADSALPDPAEPHSSPADAPAEAADAPEEGANDVKRKFREALARKQGGRRGSGAAGPHDPSKIHGAQGRAGGPREFRRKSG</sequence>
<protein>
    <submittedName>
        <fullName evidence="2">DUF5302 domain-containing protein</fullName>
    </submittedName>
</protein>
<accession>A0ABS2TUY0</accession>
<gene>
    <name evidence="2" type="ORF">ITX44_21920</name>
</gene>
<dbReference type="Proteomes" id="UP000749040">
    <property type="component" value="Unassembled WGS sequence"/>
</dbReference>
<proteinExistence type="predicted"/>
<organism evidence="2 3">
    <name type="scientific">Actinacidiphila acididurans</name>
    <dbReference type="NCBI Taxonomy" id="2784346"/>
    <lineage>
        <taxon>Bacteria</taxon>
        <taxon>Bacillati</taxon>
        <taxon>Actinomycetota</taxon>
        <taxon>Actinomycetes</taxon>
        <taxon>Kitasatosporales</taxon>
        <taxon>Streptomycetaceae</taxon>
        <taxon>Actinacidiphila</taxon>
    </lineage>
</organism>